<dbReference type="PANTHER" id="PTHR42345">
    <property type="entry name" value="TPR_REGION DOMAIN-CONTAINING PROTEIN"/>
    <property type="match status" value="1"/>
</dbReference>
<reference evidence="2" key="1">
    <citation type="journal article" date="2020" name="BMC Genomics">
        <title>Correction to: Identification and distribution of gene clusters required for synthesis of sphingolipid metabolism inhibitors in diverse species of the filamentous fungus Fusarium.</title>
        <authorList>
            <person name="Kim H.S."/>
            <person name="Lohmar J.M."/>
            <person name="Busman M."/>
            <person name="Brown D.W."/>
            <person name="Naumann T.A."/>
            <person name="Divon H.H."/>
            <person name="Lysoe E."/>
            <person name="Uhlig S."/>
            <person name="Proctor R.H."/>
        </authorList>
    </citation>
    <scope>NUCLEOTIDE SEQUENCE</scope>
    <source>
        <strain evidence="2">NRRL 20472</strain>
    </source>
</reference>
<sequence>MTEQRHKNELEQVLRCFNRYSLALFSADPTECPRMISEAWIKTHAVMTNLGEGEAIISDYRSYQENFRSEATTLLTIGQKIGFWREPEDSNPSHYHFNFWQLIKRDFDALDFLTHTLEPLISLSSQYQRATTDSDRQRTKLRSKTSCAVKWQKDKTYFCAAHGEIRRLVGELESLFPDGVNPGPEVQAESFAIIITETAYGDQAMGSQLTLRDTQHVRNLDDEDHGTASHPSEPSRPEPLSKAKSSQSLDHLPSTVQYMKDLREARLAGSDSVDEHKDHLKGMLQIIMWGKNYPVTAEIEADQSRLYSSSQLDSEVSLERVKLWSPIAPDGEEYDLDDQINDLLSVLNRVDVFLEYKKAASPSTELLFEPKNMIFQIILAYELKLRFEQRIYRSFANMSDQSIAAMEIAHRWVQGIRLTAWNDDGFDIEMLVHVKQLEGLLRFAEVIQWPHPDELRSFIQRQSQTQCQTQILGGGGTQRLLNLMYGIVLPGASYVFTIMTALVAATPEITFLGEPMDTACGLIPHDRSYWRSKHVLGRVFGGMKNVESSNGWVGPCPLPSDNGDTVKPG</sequence>
<dbReference type="OrthoDB" id="5081750at2759"/>
<dbReference type="AlphaFoldDB" id="A0A8H4TVP0"/>
<feature type="region of interest" description="Disordered" evidence="1">
    <location>
        <begin position="221"/>
        <end position="249"/>
    </location>
</feature>
<protein>
    <submittedName>
        <fullName evidence="2">Uncharacterized protein</fullName>
    </submittedName>
</protein>
<evidence type="ECO:0000313" key="3">
    <source>
        <dbReference type="Proteomes" id="UP000622797"/>
    </source>
</evidence>
<keyword evidence="3" id="KW-1185">Reference proteome</keyword>
<name>A0A8H4TVP0_9HYPO</name>
<reference evidence="2" key="2">
    <citation type="submission" date="2020-05" db="EMBL/GenBank/DDBJ databases">
        <authorList>
            <person name="Kim H.-S."/>
            <person name="Proctor R.H."/>
            <person name="Brown D.W."/>
        </authorList>
    </citation>
    <scope>NUCLEOTIDE SEQUENCE</scope>
    <source>
        <strain evidence="2">NRRL 20472</strain>
    </source>
</reference>
<gene>
    <name evidence="2" type="ORF">FSARC_7227</name>
</gene>
<evidence type="ECO:0000313" key="2">
    <source>
        <dbReference type="EMBL" id="KAF4964882.1"/>
    </source>
</evidence>
<proteinExistence type="predicted"/>
<evidence type="ECO:0000256" key="1">
    <source>
        <dbReference type="SAM" id="MobiDB-lite"/>
    </source>
</evidence>
<dbReference type="Proteomes" id="UP000622797">
    <property type="component" value="Unassembled WGS sequence"/>
</dbReference>
<comment type="caution">
    <text evidence="2">The sequence shown here is derived from an EMBL/GenBank/DDBJ whole genome shotgun (WGS) entry which is preliminary data.</text>
</comment>
<organism evidence="2 3">
    <name type="scientific">Fusarium sarcochroum</name>
    <dbReference type="NCBI Taxonomy" id="1208366"/>
    <lineage>
        <taxon>Eukaryota</taxon>
        <taxon>Fungi</taxon>
        <taxon>Dikarya</taxon>
        <taxon>Ascomycota</taxon>
        <taxon>Pezizomycotina</taxon>
        <taxon>Sordariomycetes</taxon>
        <taxon>Hypocreomycetidae</taxon>
        <taxon>Hypocreales</taxon>
        <taxon>Nectriaceae</taxon>
        <taxon>Fusarium</taxon>
        <taxon>Fusarium lateritium species complex</taxon>
    </lineage>
</organism>
<dbReference type="EMBL" id="JABEXW010000384">
    <property type="protein sequence ID" value="KAF4964882.1"/>
    <property type="molecule type" value="Genomic_DNA"/>
</dbReference>
<dbReference type="PANTHER" id="PTHR42345:SF2">
    <property type="entry name" value="HELICASE-LIKE PROTEIN"/>
    <property type="match status" value="1"/>
</dbReference>
<accession>A0A8H4TVP0</accession>